<dbReference type="EMBL" id="SNYH01000002">
    <property type="protein sequence ID" value="TDQ28429.1"/>
    <property type="molecule type" value="Genomic_DNA"/>
</dbReference>
<feature type="domain" description="UspA" evidence="1">
    <location>
        <begin position="7"/>
        <end position="120"/>
    </location>
</feature>
<dbReference type="Gene3D" id="3.40.50.620">
    <property type="entry name" value="HUPs"/>
    <property type="match status" value="1"/>
</dbReference>
<organism evidence="2 3">
    <name type="scientific">Tenacibaculum caenipelagi</name>
    <dbReference type="NCBI Taxonomy" id="1325435"/>
    <lineage>
        <taxon>Bacteria</taxon>
        <taxon>Pseudomonadati</taxon>
        <taxon>Bacteroidota</taxon>
        <taxon>Flavobacteriia</taxon>
        <taxon>Flavobacteriales</taxon>
        <taxon>Flavobacteriaceae</taxon>
        <taxon>Tenacibaculum</taxon>
    </lineage>
</organism>
<gene>
    <name evidence="2" type="ORF">DFQ07_0799</name>
</gene>
<dbReference type="Pfam" id="PF00582">
    <property type="entry name" value="Usp"/>
    <property type="match status" value="1"/>
</dbReference>
<name>A0A4R6TH23_9FLAO</name>
<dbReference type="AlphaFoldDB" id="A0A4R6TH23"/>
<dbReference type="CDD" id="cd00293">
    <property type="entry name" value="USP-like"/>
    <property type="match status" value="1"/>
</dbReference>
<evidence type="ECO:0000313" key="3">
    <source>
        <dbReference type="Proteomes" id="UP000295390"/>
    </source>
</evidence>
<dbReference type="Proteomes" id="UP000295390">
    <property type="component" value="Unassembled WGS sequence"/>
</dbReference>
<comment type="caution">
    <text evidence="2">The sequence shown here is derived from an EMBL/GenBank/DDBJ whole genome shotgun (WGS) entry which is preliminary data.</text>
</comment>
<evidence type="ECO:0000259" key="1">
    <source>
        <dbReference type="Pfam" id="PF00582"/>
    </source>
</evidence>
<reference evidence="2 3" key="1">
    <citation type="submission" date="2019-03" db="EMBL/GenBank/DDBJ databases">
        <title>Genomic Encyclopedia of Type Strains, Phase III (KMG-III): the genomes of soil and plant-associated and newly described type strains.</title>
        <authorList>
            <person name="Whitman W."/>
        </authorList>
    </citation>
    <scope>NUCLEOTIDE SEQUENCE [LARGE SCALE GENOMIC DNA]</scope>
    <source>
        <strain evidence="2 3">CECT 8283</strain>
    </source>
</reference>
<keyword evidence="3" id="KW-1185">Reference proteome</keyword>
<dbReference type="InterPro" id="IPR014729">
    <property type="entry name" value="Rossmann-like_a/b/a_fold"/>
</dbReference>
<evidence type="ECO:0000313" key="2">
    <source>
        <dbReference type="EMBL" id="TDQ28429.1"/>
    </source>
</evidence>
<dbReference type="SUPFAM" id="SSF52402">
    <property type="entry name" value="Adenine nucleotide alpha hydrolases-like"/>
    <property type="match status" value="1"/>
</dbReference>
<accession>A0A4R6TH23</accession>
<protein>
    <submittedName>
        <fullName evidence="2">Nucleotide-binding universal stress UspA family protein</fullName>
    </submittedName>
</protein>
<dbReference type="OrthoDB" id="1198867at2"/>
<sequence length="265" mass="30118">MKQSNYKILVLSDMKSSTNSTLRSAVSIAKMTQGNITFFHVKKPTDVVKEESQLSAMRTINKEYNTISKKIQNFISPFTEEYGVSINYKFSFGNIKNEIDQYIKENTPDIIVLGKRKSTMFNITGDNLTDFILKRYTSTIFIAENNNSLEPYKPFTLGLLNSNKDSLNESFTKKILANTTEPLVSFNIAKNQGSANNIQNSLNEESVDYVFDQNNNTIKNLSSYLLKNKIHLLHINRRKDKNSLTKSDIKAVINNLKTSLLVTSI</sequence>
<dbReference type="RefSeq" id="WP_133534973.1">
    <property type="nucleotide sequence ID" value="NZ_SNYH01000002.1"/>
</dbReference>
<proteinExistence type="predicted"/>
<dbReference type="InterPro" id="IPR006016">
    <property type="entry name" value="UspA"/>
</dbReference>